<proteinExistence type="predicted"/>
<gene>
    <name evidence="1" type="ORF">Vadar_024826</name>
</gene>
<dbReference type="EMBL" id="CM037160">
    <property type="protein sequence ID" value="KAH7841040.1"/>
    <property type="molecule type" value="Genomic_DNA"/>
</dbReference>
<comment type="caution">
    <text evidence="1">The sequence shown here is derived from an EMBL/GenBank/DDBJ whole genome shotgun (WGS) entry which is preliminary data.</text>
</comment>
<evidence type="ECO:0000313" key="1">
    <source>
        <dbReference type="EMBL" id="KAH7841040.1"/>
    </source>
</evidence>
<name>A0ACB7XJW0_9ERIC</name>
<protein>
    <submittedName>
        <fullName evidence="1">Uncharacterized protein</fullName>
    </submittedName>
</protein>
<dbReference type="Proteomes" id="UP000828048">
    <property type="component" value="Chromosome 10"/>
</dbReference>
<evidence type="ECO:0000313" key="2">
    <source>
        <dbReference type="Proteomes" id="UP000828048"/>
    </source>
</evidence>
<accession>A0ACB7XJW0</accession>
<keyword evidence="2" id="KW-1185">Reference proteome</keyword>
<reference evidence="1 2" key="1">
    <citation type="journal article" date="2021" name="Hortic Res">
        <title>High-quality reference genome and annotation aids understanding of berry development for evergreen blueberry (Vaccinium darrowii).</title>
        <authorList>
            <person name="Yu J."/>
            <person name="Hulse-Kemp A.M."/>
            <person name="Babiker E."/>
            <person name="Staton M."/>
        </authorList>
    </citation>
    <scope>NUCLEOTIDE SEQUENCE [LARGE SCALE GENOMIC DNA]</scope>
    <source>
        <strain evidence="2">cv. NJ 8807/NJ 8810</strain>
        <tissue evidence="1">Young leaf</tissue>
    </source>
</reference>
<sequence length="257" mass="29026">MDSKKTAALVVNKGRECPSFPCVECGLRGEEVGGKLSFAQVLKGTSKDGMSGGVKSDILKLDPSSNDWLDRSMVAKCYKFMEVDDIIRDFEKEKINGTLIRTRDAIIKDSCLHRWFCETKPWQGEVAMAERFVWLSCMGMPRNIWNLESFRKIGEKWGVFMEVDDSTLHCLSFTKGHVPIATETMSTIDSSIQIEIDNIRYRVQVKEEPISSSVEVGRQAAYENLSHPYEEDAKAEARLDIGDSLSNNFHQVINNSL</sequence>
<organism evidence="1 2">
    <name type="scientific">Vaccinium darrowii</name>
    <dbReference type="NCBI Taxonomy" id="229202"/>
    <lineage>
        <taxon>Eukaryota</taxon>
        <taxon>Viridiplantae</taxon>
        <taxon>Streptophyta</taxon>
        <taxon>Embryophyta</taxon>
        <taxon>Tracheophyta</taxon>
        <taxon>Spermatophyta</taxon>
        <taxon>Magnoliopsida</taxon>
        <taxon>eudicotyledons</taxon>
        <taxon>Gunneridae</taxon>
        <taxon>Pentapetalae</taxon>
        <taxon>asterids</taxon>
        <taxon>Ericales</taxon>
        <taxon>Ericaceae</taxon>
        <taxon>Vaccinioideae</taxon>
        <taxon>Vaccinieae</taxon>
        <taxon>Vaccinium</taxon>
    </lineage>
</organism>